<sequence length="118" mass="13175">MIELGLTMFAFWATTVHSSCPHDLHCGLPTTMTGAPCHLGSSCRWDSRKCSNHGPISRLLTKFQVHQRHMDSLQSVSEGHELWSSVTSLSDPLGVLDPIDKDLSSQGIYIHRISKMRM</sequence>
<reference evidence="2" key="1">
    <citation type="submission" date="2022-03" db="EMBL/GenBank/DDBJ databases">
        <title>A functionally conserved STORR gene fusion in Papaver species that diverged 16.8 million years ago.</title>
        <authorList>
            <person name="Catania T."/>
        </authorList>
    </citation>
    <scope>NUCLEOTIDE SEQUENCE</scope>
    <source>
        <strain evidence="2">S-191538</strain>
    </source>
</reference>
<dbReference type="Proteomes" id="UP001177140">
    <property type="component" value="Unassembled WGS sequence"/>
</dbReference>
<dbReference type="EMBL" id="JAJJMA010032115">
    <property type="protein sequence ID" value="MCL7024226.1"/>
    <property type="molecule type" value="Genomic_DNA"/>
</dbReference>
<evidence type="ECO:0000313" key="2">
    <source>
        <dbReference type="EMBL" id="MCL7024226.1"/>
    </source>
</evidence>
<name>A0AA41RTJ4_PAPNU</name>
<protein>
    <submittedName>
        <fullName evidence="2">Uncharacterized protein</fullName>
    </submittedName>
</protein>
<organism evidence="2 3">
    <name type="scientific">Papaver nudicaule</name>
    <name type="common">Iceland poppy</name>
    <dbReference type="NCBI Taxonomy" id="74823"/>
    <lineage>
        <taxon>Eukaryota</taxon>
        <taxon>Viridiplantae</taxon>
        <taxon>Streptophyta</taxon>
        <taxon>Embryophyta</taxon>
        <taxon>Tracheophyta</taxon>
        <taxon>Spermatophyta</taxon>
        <taxon>Magnoliopsida</taxon>
        <taxon>Ranunculales</taxon>
        <taxon>Papaveraceae</taxon>
        <taxon>Papaveroideae</taxon>
        <taxon>Papaver</taxon>
    </lineage>
</organism>
<evidence type="ECO:0000256" key="1">
    <source>
        <dbReference type="SAM" id="SignalP"/>
    </source>
</evidence>
<keyword evidence="3" id="KW-1185">Reference proteome</keyword>
<feature type="signal peptide" evidence="1">
    <location>
        <begin position="1"/>
        <end position="18"/>
    </location>
</feature>
<proteinExistence type="predicted"/>
<keyword evidence="1" id="KW-0732">Signal</keyword>
<dbReference type="AlphaFoldDB" id="A0AA41RTJ4"/>
<comment type="caution">
    <text evidence="2">The sequence shown here is derived from an EMBL/GenBank/DDBJ whole genome shotgun (WGS) entry which is preliminary data.</text>
</comment>
<gene>
    <name evidence="2" type="ORF">MKW94_027874</name>
</gene>
<evidence type="ECO:0000313" key="3">
    <source>
        <dbReference type="Proteomes" id="UP001177140"/>
    </source>
</evidence>
<accession>A0AA41RTJ4</accession>
<feature type="chain" id="PRO_5041361243" evidence="1">
    <location>
        <begin position="19"/>
        <end position="118"/>
    </location>
</feature>